<dbReference type="AlphaFoldDB" id="A0A8T2IP00"/>
<protein>
    <submittedName>
        <fullName evidence="2">Uncharacterized protein</fullName>
    </submittedName>
</protein>
<comment type="caution">
    <text evidence="2">The sequence shown here is derived from an EMBL/GenBank/DDBJ whole genome shotgun (WGS) entry which is preliminary data.</text>
</comment>
<evidence type="ECO:0000313" key="3">
    <source>
        <dbReference type="Proteomes" id="UP000812440"/>
    </source>
</evidence>
<name>A0A8T2IP00_9PIPI</name>
<feature type="transmembrane region" description="Helical" evidence="1">
    <location>
        <begin position="47"/>
        <end position="67"/>
    </location>
</feature>
<evidence type="ECO:0000313" key="2">
    <source>
        <dbReference type="EMBL" id="KAG8433702.1"/>
    </source>
</evidence>
<evidence type="ECO:0000256" key="1">
    <source>
        <dbReference type="SAM" id="Phobius"/>
    </source>
</evidence>
<keyword evidence="1" id="KW-0472">Membrane</keyword>
<organism evidence="2 3">
    <name type="scientific">Hymenochirus boettgeri</name>
    <name type="common">Congo dwarf clawed frog</name>
    <dbReference type="NCBI Taxonomy" id="247094"/>
    <lineage>
        <taxon>Eukaryota</taxon>
        <taxon>Metazoa</taxon>
        <taxon>Chordata</taxon>
        <taxon>Craniata</taxon>
        <taxon>Vertebrata</taxon>
        <taxon>Euteleostomi</taxon>
        <taxon>Amphibia</taxon>
        <taxon>Batrachia</taxon>
        <taxon>Anura</taxon>
        <taxon>Pipoidea</taxon>
        <taxon>Pipidae</taxon>
        <taxon>Pipinae</taxon>
        <taxon>Hymenochirus</taxon>
    </lineage>
</organism>
<dbReference type="Proteomes" id="UP000812440">
    <property type="component" value="Chromosome 7"/>
</dbReference>
<reference evidence="2" key="1">
    <citation type="thesis" date="2020" institute="ProQuest LLC" country="789 East Eisenhower Parkway, Ann Arbor, MI, USA">
        <title>Comparative Genomics and Chromosome Evolution.</title>
        <authorList>
            <person name="Mudd A.B."/>
        </authorList>
    </citation>
    <scope>NUCLEOTIDE SEQUENCE</scope>
    <source>
        <strain evidence="2">Female2</strain>
        <tissue evidence="2">Blood</tissue>
    </source>
</reference>
<keyword evidence="3" id="KW-1185">Reference proteome</keyword>
<gene>
    <name evidence="2" type="ORF">GDO86_012163</name>
</gene>
<keyword evidence="1" id="KW-1133">Transmembrane helix</keyword>
<dbReference type="EMBL" id="JAACNH010000008">
    <property type="protein sequence ID" value="KAG8433702.1"/>
    <property type="molecule type" value="Genomic_DNA"/>
</dbReference>
<keyword evidence="1" id="KW-0812">Transmembrane</keyword>
<sequence>MLFLHRPKSRPGKKFNVDPTRQLLGEKPVLRDLFTGEACGRRLKGPISIFIISNSFLSSFLFPLFFLKPLKQFGTFSPG</sequence>
<proteinExistence type="predicted"/>
<accession>A0A8T2IP00</accession>